<organism evidence="1 2">
    <name type="scientific">Cutaneotrichosporon oleaginosum</name>
    <dbReference type="NCBI Taxonomy" id="879819"/>
    <lineage>
        <taxon>Eukaryota</taxon>
        <taxon>Fungi</taxon>
        <taxon>Dikarya</taxon>
        <taxon>Basidiomycota</taxon>
        <taxon>Agaricomycotina</taxon>
        <taxon>Tremellomycetes</taxon>
        <taxon>Trichosporonales</taxon>
        <taxon>Trichosporonaceae</taxon>
        <taxon>Cutaneotrichosporon</taxon>
    </lineage>
</organism>
<evidence type="ECO:0000313" key="2">
    <source>
        <dbReference type="Proteomes" id="UP000053611"/>
    </source>
</evidence>
<evidence type="ECO:0000313" key="1">
    <source>
        <dbReference type="EMBL" id="KLT41858.1"/>
    </source>
</evidence>
<dbReference type="AlphaFoldDB" id="A0A0J0XL37"/>
<sequence>MRAAVLALLPVAMAFTPIVIDIEFDTLAIPDFEPAVATPATPLTPFPASSSPALREEDELQIDWTGEGDTFDPVAYLDAQDALPSHTRQRAYTHPAGRLAPDGTLSAAAGAVIDIL</sequence>
<dbReference type="GeneID" id="28983990"/>
<reference evidence="1 2" key="1">
    <citation type="submission" date="2015-03" db="EMBL/GenBank/DDBJ databases">
        <title>Genomics and transcriptomics of the oil-accumulating basidiomycete yeast T. oleaginosus allow insights into substrate utilization and the diverse evolutionary trajectories of mating systems in fungi.</title>
        <authorList>
            <consortium name="DOE Joint Genome Institute"/>
            <person name="Kourist R."/>
            <person name="Kracht O."/>
            <person name="Bracharz F."/>
            <person name="Lipzen A."/>
            <person name="Nolan M."/>
            <person name="Ohm R."/>
            <person name="Grigoriev I."/>
            <person name="Sun S."/>
            <person name="Heitman J."/>
            <person name="Bruck T."/>
            <person name="Nowrousian M."/>
        </authorList>
    </citation>
    <scope>NUCLEOTIDE SEQUENCE [LARGE SCALE GENOMIC DNA]</scope>
    <source>
        <strain evidence="1 2">IBC0246</strain>
    </source>
</reference>
<protein>
    <submittedName>
        <fullName evidence="1">Uncharacterized protein</fullName>
    </submittedName>
</protein>
<gene>
    <name evidence="1" type="ORF">CC85DRAFT_286095</name>
</gene>
<dbReference type="RefSeq" id="XP_018278349.1">
    <property type="nucleotide sequence ID" value="XM_018423387.1"/>
</dbReference>
<proteinExistence type="predicted"/>
<dbReference type="EMBL" id="KQ087212">
    <property type="protein sequence ID" value="KLT41858.1"/>
    <property type="molecule type" value="Genomic_DNA"/>
</dbReference>
<keyword evidence="2" id="KW-1185">Reference proteome</keyword>
<dbReference type="Proteomes" id="UP000053611">
    <property type="component" value="Unassembled WGS sequence"/>
</dbReference>
<accession>A0A0J0XL37</accession>
<name>A0A0J0XL37_9TREE</name>